<dbReference type="OMA" id="YSIWIRN"/>
<evidence type="ECO:0000256" key="5">
    <source>
        <dbReference type="SAM" id="MobiDB-lite"/>
    </source>
</evidence>
<evidence type="ECO:0000256" key="6">
    <source>
        <dbReference type="SAM" id="SignalP"/>
    </source>
</evidence>
<reference evidence="9" key="1">
    <citation type="journal article" date="2014" name="Nat. Genet.">
        <title>A reference genome for common bean and genome-wide analysis of dual domestications.</title>
        <authorList>
            <person name="Schmutz J."/>
            <person name="McClean P.E."/>
            <person name="Mamidi S."/>
            <person name="Wu G.A."/>
            <person name="Cannon S.B."/>
            <person name="Grimwood J."/>
            <person name="Jenkins J."/>
            <person name="Shu S."/>
            <person name="Song Q."/>
            <person name="Chavarro C."/>
            <person name="Torres-Torres M."/>
            <person name="Geffroy V."/>
            <person name="Moghaddam S.M."/>
            <person name="Gao D."/>
            <person name="Abernathy B."/>
            <person name="Barry K."/>
            <person name="Blair M."/>
            <person name="Brick M.A."/>
            <person name="Chovatia M."/>
            <person name="Gepts P."/>
            <person name="Goodstein D.M."/>
            <person name="Gonzales M."/>
            <person name="Hellsten U."/>
            <person name="Hyten D.L."/>
            <person name="Jia G."/>
            <person name="Kelly J.D."/>
            <person name="Kudrna D."/>
            <person name="Lee R."/>
            <person name="Richard M.M."/>
            <person name="Miklas P.N."/>
            <person name="Osorno J.M."/>
            <person name="Rodrigues J."/>
            <person name="Thareau V."/>
            <person name="Urrea C.A."/>
            <person name="Wang M."/>
            <person name="Yu Y."/>
            <person name="Zhang M."/>
            <person name="Wing R.A."/>
            <person name="Cregan P.B."/>
            <person name="Rokhsar D.S."/>
            <person name="Jackson S.A."/>
        </authorList>
    </citation>
    <scope>NUCLEOTIDE SEQUENCE [LARGE SCALE GENOMIC DNA]</scope>
    <source>
        <strain evidence="9">cv. G19833</strain>
    </source>
</reference>
<dbReference type="InterPro" id="IPR013809">
    <property type="entry name" value="ENTH"/>
</dbReference>
<protein>
    <recommendedName>
        <fullName evidence="7">ENTH domain-containing protein</fullName>
    </recommendedName>
</protein>
<gene>
    <name evidence="8" type="ORF">PHAVU_009G196300g</name>
</gene>
<dbReference type="Gramene" id="ESW10288">
    <property type="protein sequence ID" value="ESW10288"/>
    <property type="gene ID" value="PHAVU_009G196300g"/>
</dbReference>
<feature type="signal peptide" evidence="6">
    <location>
        <begin position="1"/>
        <end position="21"/>
    </location>
</feature>
<dbReference type="OrthoDB" id="44015at2759"/>
<dbReference type="InterPro" id="IPR011417">
    <property type="entry name" value="ANTH_dom"/>
</dbReference>
<dbReference type="FunFam" id="1.20.58.150:FF:000005">
    <property type="entry name" value="putative clathrin assembly protein At2g25430"/>
    <property type="match status" value="1"/>
</dbReference>
<name>V7B094_PHAVU</name>
<feature type="region of interest" description="Disordered" evidence="5">
    <location>
        <begin position="451"/>
        <end position="488"/>
    </location>
</feature>
<keyword evidence="3" id="KW-0333">Golgi apparatus</keyword>
<dbReference type="STRING" id="3885.V7B094"/>
<dbReference type="EMBL" id="CM002296">
    <property type="protein sequence ID" value="ESW10288.1"/>
    <property type="molecule type" value="Genomic_DNA"/>
</dbReference>
<sequence length="488" mass="55638">MFNNHARIVSFHLFLLNKAIFHSLSPSKPRNEVIYCIHGLTKRFCQTNNWAVAMKTLIVLHRAIRELDSTVLEEFVNYSNVKGCMIDLTYFHEKSVPNDYSIWIRNYARYLEERLQCFAVMNYDAATNSSKYSEKLDTVELLEQLPALQQLLSRLLDCSPRGVAASNRLILFAISMVAGESVKLYVAITVRVVELLDKFFEMYRNDACSSLQIYKKSVSQAERLTDFFETCKGLEFGRGKKFINIKMPPSSFITTMEEYIKEAPSSLMIEYNMDENGEEVIENKDEGDLLTINDDVVEKSTNGCNENNMAVPPPAELMGLYDLLTGASEFEEKSLIPTENSLNSNDDENKRSPVLGWELALFSEPENYNATQIDTTQEVGEMEFWKDDSVNDEINADTQQSVTHFTTQVKSNPFDFQGSYDEQFSMASPNSHNELSAFPNMSSMGDMPYQHLQQQHEQPSMANKKSTNPFEETNMLPSTMPTHPTQST</sequence>
<feature type="domain" description="ENTH" evidence="7">
    <location>
        <begin position="1"/>
        <end position="125"/>
    </location>
</feature>
<dbReference type="GO" id="GO:0072583">
    <property type="term" value="P:clathrin-dependent endocytosis"/>
    <property type="evidence" value="ECO:0007669"/>
    <property type="project" value="InterPro"/>
</dbReference>
<evidence type="ECO:0000313" key="8">
    <source>
        <dbReference type="EMBL" id="ESW10288.1"/>
    </source>
</evidence>
<dbReference type="GO" id="GO:0006900">
    <property type="term" value="P:vesicle budding from membrane"/>
    <property type="evidence" value="ECO:0007669"/>
    <property type="project" value="TreeGrafter"/>
</dbReference>
<accession>V7B094</accession>
<proteinExistence type="predicted"/>
<dbReference type="GO" id="GO:0005794">
    <property type="term" value="C:Golgi apparatus"/>
    <property type="evidence" value="ECO:0007669"/>
    <property type="project" value="UniProtKB-SubCell"/>
</dbReference>
<evidence type="ECO:0000256" key="2">
    <source>
        <dbReference type="ARBA" id="ARBA00004555"/>
    </source>
</evidence>
<dbReference type="PROSITE" id="PS50942">
    <property type="entry name" value="ENTH"/>
    <property type="match status" value="1"/>
</dbReference>
<dbReference type="GO" id="GO:0030136">
    <property type="term" value="C:clathrin-coated vesicle"/>
    <property type="evidence" value="ECO:0007669"/>
    <property type="project" value="UniProtKB-SubCell"/>
</dbReference>
<keyword evidence="6" id="KW-0732">Signal</keyword>
<dbReference type="GO" id="GO:0032050">
    <property type="term" value="F:clathrin heavy chain binding"/>
    <property type="evidence" value="ECO:0007669"/>
    <property type="project" value="TreeGrafter"/>
</dbReference>
<dbReference type="Gene3D" id="1.25.40.90">
    <property type="match status" value="1"/>
</dbReference>
<evidence type="ECO:0000259" key="7">
    <source>
        <dbReference type="PROSITE" id="PS50942"/>
    </source>
</evidence>
<evidence type="ECO:0000256" key="4">
    <source>
        <dbReference type="ARBA" id="ARBA00023329"/>
    </source>
</evidence>
<dbReference type="InterPro" id="IPR014712">
    <property type="entry name" value="ANTH_dom_sf"/>
</dbReference>
<dbReference type="PANTHER" id="PTHR22951:SF110">
    <property type="entry name" value="CLATHRIN ASSEMBLY PROTEIN"/>
    <property type="match status" value="1"/>
</dbReference>
<dbReference type="SMART" id="SM00273">
    <property type="entry name" value="ENTH"/>
    <property type="match status" value="1"/>
</dbReference>
<dbReference type="GO" id="GO:0005545">
    <property type="term" value="F:1-phosphatidylinositol binding"/>
    <property type="evidence" value="ECO:0007669"/>
    <property type="project" value="InterPro"/>
</dbReference>
<dbReference type="GO" id="GO:0048268">
    <property type="term" value="P:clathrin coat assembly"/>
    <property type="evidence" value="ECO:0007669"/>
    <property type="project" value="InterPro"/>
</dbReference>
<dbReference type="Gene3D" id="1.20.58.150">
    <property type="entry name" value="ANTH domain"/>
    <property type="match status" value="1"/>
</dbReference>
<dbReference type="SUPFAM" id="SSF89009">
    <property type="entry name" value="GAT-like domain"/>
    <property type="match status" value="1"/>
</dbReference>
<evidence type="ECO:0000313" key="9">
    <source>
        <dbReference type="Proteomes" id="UP000000226"/>
    </source>
</evidence>
<evidence type="ECO:0000256" key="1">
    <source>
        <dbReference type="ARBA" id="ARBA00004132"/>
    </source>
</evidence>
<organism evidence="8 9">
    <name type="scientific">Phaseolus vulgaris</name>
    <name type="common">Kidney bean</name>
    <name type="synonym">French bean</name>
    <dbReference type="NCBI Taxonomy" id="3885"/>
    <lineage>
        <taxon>Eukaryota</taxon>
        <taxon>Viridiplantae</taxon>
        <taxon>Streptophyta</taxon>
        <taxon>Embryophyta</taxon>
        <taxon>Tracheophyta</taxon>
        <taxon>Spermatophyta</taxon>
        <taxon>Magnoliopsida</taxon>
        <taxon>eudicotyledons</taxon>
        <taxon>Gunneridae</taxon>
        <taxon>Pentapetalae</taxon>
        <taxon>rosids</taxon>
        <taxon>fabids</taxon>
        <taxon>Fabales</taxon>
        <taxon>Fabaceae</taxon>
        <taxon>Papilionoideae</taxon>
        <taxon>50 kb inversion clade</taxon>
        <taxon>NPAAA clade</taxon>
        <taxon>indigoferoid/millettioid clade</taxon>
        <taxon>Phaseoleae</taxon>
        <taxon>Phaseolus</taxon>
    </lineage>
</organism>
<dbReference type="InterPro" id="IPR045192">
    <property type="entry name" value="AP180-like"/>
</dbReference>
<dbReference type="Proteomes" id="UP000000226">
    <property type="component" value="Chromosome 9"/>
</dbReference>
<dbReference type="PANTHER" id="PTHR22951">
    <property type="entry name" value="CLATHRIN ASSEMBLY PROTEIN"/>
    <property type="match status" value="1"/>
</dbReference>
<dbReference type="SUPFAM" id="SSF48464">
    <property type="entry name" value="ENTH/VHS domain"/>
    <property type="match status" value="1"/>
</dbReference>
<dbReference type="eggNOG" id="KOG0251">
    <property type="taxonomic scope" value="Eukaryota"/>
</dbReference>
<dbReference type="GO" id="GO:0005546">
    <property type="term" value="F:phosphatidylinositol-4,5-bisphosphate binding"/>
    <property type="evidence" value="ECO:0007669"/>
    <property type="project" value="TreeGrafter"/>
</dbReference>
<feature type="chain" id="PRO_5004754305" description="ENTH domain-containing protein" evidence="6">
    <location>
        <begin position="22"/>
        <end position="488"/>
    </location>
</feature>
<dbReference type="InterPro" id="IPR008942">
    <property type="entry name" value="ENTH_VHS"/>
</dbReference>
<dbReference type="AlphaFoldDB" id="V7B094"/>
<keyword evidence="4" id="KW-0968">Cytoplasmic vesicle</keyword>
<dbReference type="GO" id="GO:0000149">
    <property type="term" value="F:SNARE binding"/>
    <property type="evidence" value="ECO:0007669"/>
    <property type="project" value="TreeGrafter"/>
</dbReference>
<dbReference type="Pfam" id="PF07651">
    <property type="entry name" value="ANTH"/>
    <property type="match status" value="1"/>
</dbReference>
<dbReference type="GO" id="GO:0005905">
    <property type="term" value="C:clathrin-coated pit"/>
    <property type="evidence" value="ECO:0007669"/>
    <property type="project" value="TreeGrafter"/>
</dbReference>
<comment type="subcellular location">
    <subcellularLocation>
        <location evidence="1">Cytoplasmic vesicle</location>
        <location evidence="1">Clathrin-coated vesicle</location>
    </subcellularLocation>
    <subcellularLocation>
        <location evidence="2">Golgi apparatus</location>
    </subcellularLocation>
</comment>
<keyword evidence="9" id="KW-1185">Reference proteome</keyword>
<evidence type="ECO:0000256" key="3">
    <source>
        <dbReference type="ARBA" id="ARBA00023034"/>
    </source>
</evidence>
<dbReference type="SMR" id="V7B094"/>